<feature type="domain" description="Type II/III secretion system secretin-like" evidence="11">
    <location>
        <begin position="400"/>
        <end position="565"/>
    </location>
</feature>
<comment type="similarity">
    <text evidence="2">Belongs to the bacterial secretin family. GSP D subfamily.</text>
</comment>
<dbReference type="InterPro" id="IPR013356">
    <property type="entry name" value="T2SS_GspD"/>
</dbReference>
<dbReference type="PANTHER" id="PTHR30332:SF24">
    <property type="entry name" value="SECRETIN GSPD-RELATED"/>
    <property type="match status" value="1"/>
</dbReference>
<dbReference type="GO" id="GO:0015627">
    <property type="term" value="C:type II protein secretion system complex"/>
    <property type="evidence" value="ECO:0007669"/>
    <property type="project" value="InterPro"/>
</dbReference>
<evidence type="ECO:0000256" key="3">
    <source>
        <dbReference type="ARBA" id="ARBA00022448"/>
    </source>
</evidence>
<dbReference type="PRINTS" id="PR00811">
    <property type="entry name" value="BCTERIALGSPD"/>
</dbReference>
<evidence type="ECO:0000313" key="15">
    <source>
        <dbReference type="EMBL" id="VFJ69799.1"/>
    </source>
</evidence>
<evidence type="ECO:0000256" key="2">
    <source>
        <dbReference type="ARBA" id="ARBA00006980"/>
    </source>
</evidence>
<accession>A0A450TPE2</accession>
<comment type="subcellular location">
    <subcellularLocation>
        <location evidence="1 10">Cell outer membrane</location>
    </subcellularLocation>
</comment>
<dbReference type="PRINTS" id="PR01032">
    <property type="entry name" value="PHAGEIV"/>
</dbReference>
<evidence type="ECO:0000256" key="7">
    <source>
        <dbReference type="ARBA" id="ARBA00022927"/>
    </source>
</evidence>
<protein>
    <submittedName>
        <fullName evidence="15">General secretion pathway protein D</fullName>
    </submittedName>
</protein>
<feature type="domain" description="NolW-like" evidence="12">
    <location>
        <begin position="263"/>
        <end position="335"/>
    </location>
</feature>
<keyword evidence="6" id="KW-0732">Signal</keyword>
<dbReference type="Pfam" id="PF03958">
    <property type="entry name" value="Secretin_N"/>
    <property type="match status" value="3"/>
</dbReference>
<gene>
    <name evidence="15" type="ORF">BECKFM1743A_GA0114220_105231</name>
    <name evidence="16" type="ORF">BECKFM1743B_GA0114221_1001116</name>
    <name evidence="14" type="ORF">BECKFM1743C_GA0114222_100093</name>
</gene>
<dbReference type="GO" id="GO:0015628">
    <property type="term" value="P:protein secretion by the type II secretion system"/>
    <property type="evidence" value="ECO:0007669"/>
    <property type="project" value="InterPro"/>
</dbReference>
<keyword evidence="8" id="KW-0472">Membrane</keyword>
<dbReference type="AlphaFoldDB" id="A0A450TPE2"/>
<evidence type="ECO:0000313" key="16">
    <source>
        <dbReference type="EMBL" id="VFK06163.1"/>
    </source>
</evidence>
<evidence type="ECO:0000256" key="6">
    <source>
        <dbReference type="ARBA" id="ARBA00022729"/>
    </source>
</evidence>
<evidence type="ECO:0000256" key="9">
    <source>
        <dbReference type="ARBA" id="ARBA00023237"/>
    </source>
</evidence>
<dbReference type="InterPro" id="IPR005644">
    <property type="entry name" value="NolW-like"/>
</dbReference>
<evidence type="ECO:0000256" key="5">
    <source>
        <dbReference type="ARBA" id="ARBA00022692"/>
    </source>
</evidence>
<dbReference type="Pfam" id="PF00263">
    <property type="entry name" value="Secretin"/>
    <property type="match status" value="1"/>
</dbReference>
<evidence type="ECO:0000259" key="12">
    <source>
        <dbReference type="Pfam" id="PF03958"/>
    </source>
</evidence>
<keyword evidence="9" id="KW-0998">Cell outer membrane</keyword>
<evidence type="ECO:0000256" key="1">
    <source>
        <dbReference type="ARBA" id="ARBA00004442"/>
    </source>
</evidence>
<evidence type="ECO:0000259" key="11">
    <source>
        <dbReference type="Pfam" id="PF00263"/>
    </source>
</evidence>
<reference evidence="15" key="1">
    <citation type="submission" date="2019-02" db="EMBL/GenBank/DDBJ databases">
        <authorList>
            <person name="Gruber-Vodicka R. H."/>
            <person name="Seah K. B. B."/>
        </authorList>
    </citation>
    <scope>NUCLEOTIDE SEQUENCE</scope>
    <source>
        <strain evidence="15">BECK_BZ163</strain>
        <strain evidence="16">BECK_BZ164</strain>
        <strain evidence="14">BECK_BZ165</strain>
    </source>
</reference>
<dbReference type="Pfam" id="PF21305">
    <property type="entry name" value="type_II_gspD_N0"/>
    <property type="match status" value="1"/>
</dbReference>
<dbReference type="EMBL" id="CAADFA010000009">
    <property type="protein sequence ID" value="VFJ44221.1"/>
    <property type="molecule type" value="Genomic_DNA"/>
</dbReference>
<dbReference type="PANTHER" id="PTHR30332">
    <property type="entry name" value="PROBABLE GENERAL SECRETION PATHWAY PROTEIN D"/>
    <property type="match status" value="1"/>
</dbReference>
<keyword evidence="5" id="KW-0812">Transmembrane</keyword>
<dbReference type="InterPro" id="IPR050810">
    <property type="entry name" value="Bact_Secretion_Sys_Channel"/>
</dbReference>
<keyword evidence="4" id="KW-1134">Transmembrane beta strand</keyword>
<keyword evidence="7" id="KW-0653">Protein transport</keyword>
<evidence type="ECO:0000256" key="4">
    <source>
        <dbReference type="ARBA" id="ARBA00022452"/>
    </source>
</evidence>
<feature type="domain" description="NolW-like" evidence="12">
    <location>
        <begin position="126"/>
        <end position="185"/>
    </location>
</feature>
<dbReference type="EMBL" id="CAADFL010000011">
    <property type="protein sequence ID" value="VFK06163.1"/>
    <property type="molecule type" value="Genomic_DNA"/>
</dbReference>
<dbReference type="NCBIfam" id="TIGR02517">
    <property type="entry name" value="type_II_gspD"/>
    <property type="match status" value="1"/>
</dbReference>
<evidence type="ECO:0000256" key="8">
    <source>
        <dbReference type="ARBA" id="ARBA00023136"/>
    </source>
</evidence>
<dbReference type="InterPro" id="IPR004846">
    <property type="entry name" value="T2SS/T3SS_dom"/>
</dbReference>
<evidence type="ECO:0000256" key="10">
    <source>
        <dbReference type="RuleBase" id="RU004004"/>
    </source>
</evidence>
<evidence type="ECO:0000259" key="13">
    <source>
        <dbReference type="Pfam" id="PF21305"/>
    </source>
</evidence>
<dbReference type="InterPro" id="IPR038591">
    <property type="entry name" value="NolW-like_sf"/>
</dbReference>
<dbReference type="EMBL" id="CAADEZ010000523">
    <property type="protein sequence ID" value="VFJ69799.1"/>
    <property type="molecule type" value="Genomic_DNA"/>
</dbReference>
<dbReference type="Gene3D" id="3.30.1370.120">
    <property type="match status" value="3"/>
</dbReference>
<name>A0A450TPE2_9GAMM</name>
<keyword evidence="3 10" id="KW-0813">Transport</keyword>
<sequence length="618" mass="67202">MKLPRAALLTWVILLVFQPGGVIAKPVTLNFQDADIGAVIGTVSNATGKNFLVDPRVKGKVTAISSQPIDQEELYQVFLSILEIHGFAAVPSGNVIKIIPNAIAKQTAIPTHLGSPPSMARDEVVTRVIQLEHVDASNVVPLLKPLMHQTGHAASVPGSNILILADRAANLERLIRVIHRIDKASNEKLEIIPLEHALAADVVKVLSSLQPVKAGEKSQGNKVTLIADDRTNSLLMGGEQAVRLRLRSIIAHLDMPLESGGNTQVIYLRYAKAKDLVPVLTGVLDEKKNESAKAVQPVFNIQADESTNALVITAPPAEMRVIREVIDKLDIRRAQVLVEAIIAEVSSDLGAELGVRWQTNTPSSGEFIGTAFTDVAELGTGLNLGFYRATDLRALLRVISNDTRSNVLSTPSLVTMDNEQAEIVVADNVPFITGEYTTSTSTDSTINPFRTIQREDVGLTLRVKPQINEGDTIKLDVEQEVSDVVASPEGASDLTTRRRSIKTSVLVEDGQLIVLGGLIDDDVSEVQSKVPLLGDVPLLGALFRFTRTETSKRNLMVFLHPRILRNVGTANIASYQKYNNVRAMQMELQKRGIPLIRSESPPLLLRLEDYLGGGRDSR</sequence>
<proteinExistence type="inferred from homology"/>
<dbReference type="InterPro" id="IPR049371">
    <property type="entry name" value="GspD-like_N0"/>
</dbReference>
<dbReference type="GO" id="GO:0009279">
    <property type="term" value="C:cell outer membrane"/>
    <property type="evidence" value="ECO:0007669"/>
    <property type="project" value="UniProtKB-SubCell"/>
</dbReference>
<evidence type="ECO:0000313" key="14">
    <source>
        <dbReference type="EMBL" id="VFJ44221.1"/>
    </source>
</evidence>
<dbReference type="InterPro" id="IPR001775">
    <property type="entry name" value="GspD/PilQ"/>
</dbReference>
<feature type="domain" description="GspD-like N0" evidence="13">
    <location>
        <begin position="29"/>
        <end position="98"/>
    </location>
</feature>
<organism evidence="15">
    <name type="scientific">Candidatus Kentrum sp. FM</name>
    <dbReference type="NCBI Taxonomy" id="2126340"/>
    <lineage>
        <taxon>Bacteria</taxon>
        <taxon>Pseudomonadati</taxon>
        <taxon>Pseudomonadota</taxon>
        <taxon>Gammaproteobacteria</taxon>
        <taxon>Candidatus Kentrum</taxon>
    </lineage>
</organism>
<feature type="domain" description="NolW-like" evidence="12">
    <location>
        <begin position="190"/>
        <end position="256"/>
    </location>
</feature>